<dbReference type="Pfam" id="PF01835">
    <property type="entry name" value="MG2"/>
    <property type="match status" value="1"/>
</dbReference>
<dbReference type="PANTHER" id="PTHR11412">
    <property type="entry name" value="MACROGLOBULIN / COMPLEMENT"/>
    <property type="match status" value="1"/>
</dbReference>
<dbReference type="Pfam" id="PF00207">
    <property type="entry name" value="A2M"/>
    <property type="match status" value="1"/>
</dbReference>
<evidence type="ECO:0000259" key="13">
    <source>
        <dbReference type="SMART" id="SM01361"/>
    </source>
</evidence>
<feature type="domain" description="Alpha-2-macroglobulin" evidence="12">
    <location>
        <begin position="745"/>
        <end position="836"/>
    </location>
</feature>
<dbReference type="Gene3D" id="2.60.120.1540">
    <property type="match status" value="1"/>
</dbReference>
<evidence type="ECO:0000313" key="15">
    <source>
        <dbReference type="Proteomes" id="UP001159405"/>
    </source>
</evidence>
<keyword evidence="6" id="KW-0722">Serine protease inhibitor</keyword>
<dbReference type="CDD" id="cd02897">
    <property type="entry name" value="A2M_2"/>
    <property type="match status" value="1"/>
</dbReference>
<dbReference type="InterPro" id="IPR014756">
    <property type="entry name" value="Ig_E-set"/>
</dbReference>
<organism evidence="14 15">
    <name type="scientific">Porites lobata</name>
    <dbReference type="NCBI Taxonomy" id="104759"/>
    <lineage>
        <taxon>Eukaryota</taxon>
        <taxon>Metazoa</taxon>
        <taxon>Cnidaria</taxon>
        <taxon>Anthozoa</taxon>
        <taxon>Hexacorallia</taxon>
        <taxon>Scleractinia</taxon>
        <taxon>Fungiina</taxon>
        <taxon>Poritidae</taxon>
        <taxon>Porites</taxon>
    </lineage>
</organism>
<gene>
    <name evidence="14" type="ORF">PLOB_00003857</name>
</gene>
<keyword evidence="4" id="KW-0646">Protease inhibitor</keyword>
<keyword evidence="15" id="KW-1185">Reference proteome</keyword>
<dbReference type="SMART" id="SM01359">
    <property type="entry name" value="A2M_N_2"/>
    <property type="match status" value="1"/>
</dbReference>
<dbReference type="SMART" id="SM01419">
    <property type="entry name" value="Thiol-ester_cl"/>
    <property type="match status" value="1"/>
</dbReference>
<dbReference type="InterPro" id="IPR047565">
    <property type="entry name" value="Alpha-macroglob_thiol-ester_cl"/>
</dbReference>
<dbReference type="Gene3D" id="2.60.40.690">
    <property type="entry name" value="Alpha-macroglobulin, receptor-binding domain"/>
    <property type="match status" value="1"/>
</dbReference>
<dbReference type="SUPFAM" id="SSF48239">
    <property type="entry name" value="Terpenoid cyclases/Protein prenyltransferases"/>
    <property type="match status" value="1"/>
</dbReference>
<comment type="similarity">
    <text evidence="2">Belongs to the protease inhibitor I39 (alpha-2-macroglobulin) family.</text>
</comment>
<dbReference type="Pfam" id="PF07678">
    <property type="entry name" value="TED_complement"/>
    <property type="match status" value="1"/>
</dbReference>
<dbReference type="Gene3D" id="1.50.10.20">
    <property type="match status" value="1"/>
</dbReference>
<dbReference type="InterPro" id="IPR002890">
    <property type="entry name" value="MG2"/>
</dbReference>
<dbReference type="PROSITE" id="PS00477">
    <property type="entry name" value="ALPHA_2_MACROGLOBULIN"/>
    <property type="match status" value="1"/>
</dbReference>
<dbReference type="Pfam" id="PF07677">
    <property type="entry name" value="A2M_recep"/>
    <property type="match status" value="1"/>
</dbReference>
<protein>
    <recommendedName>
        <fullName evidence="16">Alpha-2-macroglobulin</fullName>
    </recommendedName>
</protein>
<dbReference type="InterPro" id="IPR036595">
    <property type="entry name" value="A-macroglobulin_rcpt-bd_sf"/>
</dbReference>
<dbReference type="InterPro" id="IPR040839">
    <property type="entry name" value="MG4"/>
</dbReference>
<evidence type="ECO:0000313" key="14">
    <source>
        <dbReference type="EMBL" id="CAH3159925.1"/>
    </source>
</evidence>
<evidence type="ECO:0000256" key="10">
    <source>
        <dbReference type="SAM" id="SignalP"/>
    </source>
</evidence>
<sequence>MKTVFVIFAAFMVCYAITLVESGYLVTSPRVFRAGSTQRLSVNLFSVSTPWDVNATVVYNNGRGIIASDEGKFTSLSDGFLNLKIPKDLNAGRKKSIKAKLMVTGRPVGGKQVFRKSEEITIEIPKKALFIQTDKPIYKPGQTVNMRIVGTDESLRPLTGKISRVTITNPIHVRNMQWDNLDFNFGIISLKFPLSSQPVLGDWKIEALFQGEKKTLVFKVDKYVLPKFEVTITPPSFVAYTDRSNITATVCARYTYGQPVKGKVKVLFRLKLSYRYRYREAQTTKEKEINGCTEVSVSPGGLFGIGKGYGYTYYLSNAKVVINATVTETATGVTLNATETETQVVRETTKVEFLSTTPRSFKPGMVFTGQLKATLIDGSPLKGKSIELIVKIPIERPCWVSSYSEQEVFRKKYAVPENGVISFVVPGNQISQKARSLTLEANYNGKRTSSYKVGQRWLSPSDSYIEMEKITAPLKVGSSAKIMFDFTTSNGTRNINFHLQVFSRGKLVAQVRKLHPVDHQPGMKTFNNSKNEDMFTSQGFIEFNVTQKMVPKCRLLLFYVRDDQNKENVADNLVIDVEDTLENKVVNLRFADSVRKPGENTRIIITAAPGSKVALAAVDKSVYLLKGGNQLTTDDAINVLSSQDVGSSGNYRSDCSGTKSLDASKAFKESGVIYFSDLGIQTARCEKGLSYWTSLWRSISSLGVPDASISSPIQSSPMQTNRQPSKKQNKSRQKPGYVRKEFAEPWLWSEELVNDVTGKAVVMAKVPDTITSWIASAFAMSNSSGLGVSKPATLKVFQSFFVSLTLPYSVIRGEEVSIIATVFNYESKCLTIRLGLEESLHYRILSNSSFDVCVCSSEAKSVRFSIIPKKLGQMPLKVVAKDVATSACEVGAQQMTLGVTDAVIRKLLVEPGGVRQEYTYNSFVCLRDESYFNDTIKIALPSNVVAGSVYAVVSTVGDLMGPTLNVEGLLRLPDGCGEQNMVNFAPSIYIMKYLSTVGQLTRSVENKAKNIMTIGYQRELTYKRSDGSYSSFGNRDSEGNTWLTAFVLRSFAQARQFIFVDRDELKHTQDWITKYQNPQGGCFKKSGRRFNKRLKGGVSDEATLTAFVTVSLLESGMSPESNVIQGALICLRDASFNLTDLYSLALFAYTFTLAKDPTAAGLFKALQSKAIVEDGLMYWGKEKVVPPSDQFYNRAPAADIELTAYALMTYILRAKEDSSLIGQAMPIVRWLTKQRNALGGLASTQDTCVALQALSKYAKDVYSNTTSLSVRFGEQSDQKFSAEFNITEDNRMVSQRAEVPSSILPIKKLPLQVQGEGCALMQADVSYNIPDVKEEPAFDLKVKLKLSEDLVDPLATETGEFLCMPLEMSISAKWLKEDSSNMAVIDVKLVSGYQVDEESLDRLMNHAKLGMKRYEIEGQHVILYFDEIDKVSFAFKIYQSTLVAKTKPASVTVYDYYETHLSATVMYKITEDMCSPDFVPIG</sequence>
<evidence type="ECO:0000256" key="2">
    <source>
        <dbReference type="ARBA" id="ARBA00010952"/>
    </source>
</evidence>
<feature type="signal peptide" evidence="10">
    <location>
        <begin position="1"/>
        <end position="16"/>
    </location>
</feature>
<keyword evidence="3" id="KW-0964">Secreted</keyword>
<dbReference type="InterPro" id="IPR050473">
    <property type="entry name" value="A2M/Complement_sys"/>
</dbReference>
<feature type="region of interest" description="Disordered" evidence="9">
    <location>
        <begin position="710"/>
        <end position="737"/>
    </location>
</feature>
<evidence type="ECO:0000256" key="6">
    <source>
        <dbReference type="ARBA" id="ARBA00022900"/>
    </source>
</evidence>
<evidence type="ECO:0000256" key="8">
    <source>
        <dbReference type="ARBA" id="ARBA00023180"/>
    </source>
</evidence>
<dbReference type="Pfam" id="PF17791">
    <property type="entry name" value="MG3"/>
    <property type="match status" value="1"/>
</dbReference>
<dbReference type="InterPro" id="IPR041813">
    <property type="entry name" value="A2M_TED"/>
</dbReference>
<dbReference type="InterPro" id="IPR019742">
    <property type="entry name" value="MacrogloblnA2_CS"/>
</dbReference>
<feature type="compositionally biased region" description="Low complexity" evidence="9">
    <location>
        <begin position="710"/>
        <end position="719"/>
    </location>
</feature>
<feature type="compositionally biased region" description="Basic residues" evidence="9">
    <location>
        <begin position="724"/>
        <end position="733"/>
    </location>
</feature>
<keyword evidence="8" id="KW-0325">Glycoprotein</keyword>
<dbReference type="InterPro" id="IPR013783">
    <property type="entry name" value="Ig-like_fold"/>
</dbReference>
<dbReference type="SUPFAM" id="SSF81296">
    <property type="entry name" value="E set domains"/>
    <property type="match status" value="1"/>
</dbReference>
<feature type="chain" id="PRO_5045666119" description="Alpha-2-macroglobulin" evidence="10">
    <location>
        <begin position="17"/>
        <end position="1482"/>
    </location>
</feature>
<dbReference type="PANTHER" id="PTHR11412:SF171">
    <property type="entry name" value="PREGNANCY ZONE PROTEIN-LIKE PROTEIN"/>
    <property type="match status" value="1"/>
</dbReference>
<keyword evidence="7" id="KW-1015">Disulfide bond</keyword>
<reference evidence="14 15" key="1">
    <citation type="submission" date="2022-05" db="EMBL/GenBank/DDBJ databases">
        <authorList>
            <consortium name="Genoscope - CEA"/>
            <person name="William W."/>
        </authorList>
    </citation>
    <scope>NUCLEOTIDE SEQUENCE [LARGE SCALE GENOMIC DNA]</scope>
</reference>
<dbReference type="Pfam" id="PF17789">
    <property type="entry name" value="MG4"/>
    <property type="match status" value="1"/>
</dbReference>
<dbReference type="InterPro" id="IPR001599">
    <property type="entry name" value="Macroglobln_a2"/>
</dbReference>
<evidence type="ECO:0000259" key="11">
    <source>
        <dbReference type="SMART" id="SM01359"/>
    </source>
</evidence>
<feature type="domain" description="Alpha-macroglobulin receptor-binding" evidence="13">
    <location>
        <begin position="1380"/>
        <end position="1467"/>
    </location>
</feature>
<evidence type="ECO:0000259" key="12">
    <source>
        <dbReference type="SMART" id="SM01360"/>
    </source>
</evidence>
<keyword evidence="5 10" id="KW-0732">Signal</keyword>
<dbReference type="SMART" id="SM01361">
    <property type="entry name" value="A2M_recep"/>
    <property type="match status" value="1"/>
</dbReference>
<dbReference type="EMBL" id="CALNXK010000115">
    <property type="protein sequence ID" value="CAH3159925.1"/>
    <property type="molecule type" value="Genomic_DNA"/>
</dbReference>
<comment type="subcellular location">
    <subcellularLocation>
        <location evidence="1">Secreted</location>
    </subcellularLocation>
</comment>
<dbReference type="Gene3D" id="6.20.50.160">
    <property type="match status" value="1"/>
</dbReference>
<dbReference type="InterPro" id="IPR008930">
    <property type="entry name" value="Terpenoid_cyclase/PrenylTrfase"/>
</dbReference>
<evidence type="ECO:0008006" key="16">
    <source>
        <dbReference type="Google" id="ProtNLM"/>
    </source>
</evidence>
<proteinExistence type="inferred from homology"/>
<dbReference type="InterPro" id="IPR041555">
    <property type="entry name" value="MG3"/>
</dbReference>
<name>A0ABN8QA73_9CNID</name>
<evidence type="ECO:0000256" key="4">
    <source>
        <dbReference type="ARBA" id="ARBA00022690"/>
    </source>
</evidence>
<dbReference type="Pfam" id="PF07703">
    <property type="entry name" value="A2M_BRD"/>
    <property type="match status" value="1"/>
</dbReference>
<dbReference type="SUPFAM" id="SSF49410">
    <property type="entry name" value="Alpha-macroglobulin receptor domain"/>
    <property type="match status" value="1"/>
</dbReference>
<evidence type="ECO:0000256" key="5">
    <source>
        <dbReference type="ARBA" id="ARBA00022729"/>
    </source>
</evidence>
<dbReference type="SMART" id="SM01360">
    <property type="entry name" value="A2M"/>
    <property type="match status" value="1"/>
</dbReference>
<evidence type="ECO:0000256" key="7">
    <source>
        <dbReference type="ARBA" id="ARBA00023157"/>
    </source>
</evidence>
<comment type="caution">
    <text evidence="14">The sequence shown here is derived from an EMBL/GenBank/DDBJ whole genome shotgun (WGS) entry which is preliminary data.</text>
</comment>
<dbReference type="Gene3D" id="2.60.40.10">
    <property type="entry name" value="Immunoglobulins"/>
    <property type="match status" value="2"/>
</dbReference>
<dbReference type="Proteomes" id="UP001159405">
    <property type="component" value="Unassembled WGS sequence"/>
</dbReference>
<dbReference type="Gene3D" id="2.60.40.1940">
    <property type="match status" value="1"/>
</dbReference>
<dbReference type="InterPro" id="IPR011625">
    <property type="entry name" value="A2M_N_BRD"/>
</dbReference>
<dbReference type="Gene3D" id="2.20.130.20">
    <property type="match status" value="1"/>
</dbReference>
<evidence type="ECO:0000256" key="9">
    <source>
        <dbReference type="SAM" id="MobiDB-lite"/>
    </source>
</evidence>
<feature type="domain" description="Alpha-2-macroglobulin bait region" evidence="11">
    <location>
        <begin position="465"/>
        <end position="625"/>
    </location>
</feature>
<dbReference type="InterPro" id="IPR011626">
    <property type="entry name" value="Alpha-macroglobulin_TED"/>
</dbReference>
<evidence type="ECO:0000256" key="1">
    <source>
        <dbReference type="ARBA" id="ARBA00004613"/>
    </source>
</evidence>
<dbReference type="InterPro" id="IPR009048">
    <property type="entry name" value="A-macroglobulin_rcpt-bd"/>
</dbReference>
<accession>A0ABN8QA73</accession>
<evidence type="ECO:0000256" key="3">
    <source>
        <dbReference type="ARBA" id="ARBA00022525"/>
    </source>
</evidence>
<dbReference type="Gene3D" id="2.60.40.1930">
    <property type="match status" value="2"/>
</dbReference>